<dbReference type="EMBL" id="KP795449">
    <property type="protein sequence ID" value="AKN35734.1"/>
    <property type="molecule type" value="Genomic_DNA"/>
</dbReference>
<sequence length="37" mass="3979">MDKLNPCMGLAVALECASSVQVMMALRRANNEGQVAR</sequence>
<proteinExistence type="predicted"/>
<protein>
    <submittedName>
        <fullName evidence="1">Uncharacterized protein</fullName>
    </submittedName>
</protein>
<name>A0A0H3ZPA4_9GAMM</name>
<dbReference type="AlphaFoldDB" id="A0A0H3ZPA4"/>
<reference evidence="1" key="1">
    <citation type="journal article" date="2015" name="MBio">
        <title>Eco-Evolutionary Dynamics of Episomes among Ecologically Cohesive Bacterial Populations.</title>
        <authorList>
            <person name="Xue H."/>
            <person name="Cordero O.X."/>
            <person name="Camas F.M."/>
            <person name="Trimble W."/>
            <person name="Meyer F."/>
            <person name="Guglielmini J."/>
            <person name="Rocha E.P."/>
            <person name="Polz M.F."/>
        </authorList>
    </citation>
    <scope>NUCLEOTIDE SEQUENCE</scope>
    <source>
        <strain evidence="1">FF_7</strain>
    </source>
</reference>
<organism evidence="1">
    <name type="scientific">Enterovibrio norvegicus</name>
    <dbReference type="NCBI Taxonomy" id="188144"/>
    <lineage>
        <taxon>Bacteria</taxon>
        <taxon>Pseudomonadati</taxon>
        <taxon>Pseudomonadota</taxon>
        <taxon>Gammaproteobacteria</taxon>
        <taxon>Vibrionales</taxon>
        <taxon>Vibrionaceae</taxon>
        <taxon>Enterovibrio</taxon>
    </lineage>
</organism>
<accession>A0A0H3ZPA4</accession>
<evidence type="ECO:0000313" key="1">
    <source>
        <dbReference type="EMBL" id="AKN35734.1"/>
    </source>
</evidence>